<name>A0A9X5GRM9_9FIRM</name>
<dbReference type="Gene3D" id="3.40.50.1110">
    <property type="entry name" value="SGNH hydrolase"/>
    <property type="match status" value="1"/>
</dbReference>
<protein>
    <submittedName>
        <fullName evidence="1">Uncharacterized protein</fullName>
    </submittedName>
</protein>
<evidence type="ECO:0000313" key="1">
    <source>
        <dbReference type="EMBL" id="NBJ92514.1"/>
    </source>
</evidence>
<proteinExistence type="predicted"/>
<sequence length="182" mass="21657">MRNINGIQPDFVISFSGLNDAVYSNYNYPYYAPHTQAIYEGFVNNIDKYCLPLSYGLRSSKEPRELWIKNMKYIFEILKFNQVDFLAFIQPFIISEEYEMDYEEKYLINAETEILKCLELERDFLCNIKSQINDIEFIKDISDCFKGKKGLFRDQYHVYEEGNAIIAEHIYNEIIARFNYCA</sequence>
<keyword evidence="2" id="KW-1185">Reference proteome</keyword>
<gene>
    <name evidence="1" type="ORF">D5281_07875</name>
</gene>
<reference evidence="1" key="1">
    <citation type="submission" date="2018-09" db="EMBL/GenBank/DDBJ databases">
        <title>Murine metabolic-syndrome-specific gut microbial biobank.</title>
        <authorList>
            <person name="Liu C."/>
        </authorList>
    </citation>
    <scope>NUCLEOTIDE SEQUENCE</scope>
    <source>
        <strain evidence="1">D42-62</strain>
    </source>
</reference>
<evidence type="ECO:0000313" key="2">
    <source>
        <dbReference type="Proteomes" id="UP001154420"/>
    </source>
</evidence>
<dbReference type="SUPFAM" id="SSF52266">
    <property type="entry name" value="SGNH hydrolase"/>
    <property type="match status" value="1"/>
</dbReference>
<dbReference type="AlphaFoldDB" id="A0A9X5GRM9"/>
<organism evidence="1 2">
    <name type="scientific">Parablautia muri</name>
    <dbReference type="NCBI Taxonomy" id="2320879"/>
    <lineage>
        <taxon>Bacteria</taxon>
        <taxon>Bacillati</taxon>
        <taxon>Bacillota</taxon>
        <taxon>Clostridia</taxon>
        <taxon>Lachnospirales</taxon>
        <taxon>Lachnospiraceae</taxon>
        <taxon>Parablautia</taxon>
    </lineage>
</organism>
<dbReference type="EMBL" id="QZDT01000009">
    <property type="protein sequence ID" value="NBJ92514.1"/>
    <property type="molecule type" value="Genomic_DNA"/>
</dbReference>
<comment type="caution">
    <text evidence="1">The sequence shown here is derived from an EMBL/GenBank/DDBJ whole genome shotgun (WGS) entry which is preliminary data.</text>
</comment>
<dbReference type="Proteomes" id="UP001154420">
    <property type="component" value="Unassembled WGS sequence"/>
</dbReference>
<dbReference type="InterPro" id="IPR036514">
    <property type="entry name" value="SGNH_hydro_sf"/>
</dbReference>
<accession>A0A9X5GRM9</accession>
<dbReference type="OrthoDB" id="149130at2"/>